<proteinExistence type="predicted"/>
<evidence type="ECO:0000256" key="2">
    <source>
        <dbReference type="ARBA" id="ARBA00022679"/>
    </source>
</evidence>
<keyword evidence="3" id="KW-0547">Nucleotide-binding</keyword>
<evidence type="ECO:0000256" key="6">
    <source>
        <dbReference type="SAM" id="Coils"/>
    </source>
</evidence>
<feature type="region of interest" description="Disordered" evidence="7">
    <location>
        <begin position="1149"/>
        <end position="1227"/>
    </location>
</feature>
<dbReference type="PROSITE" id="PS51158">
    <property type="entry name" value="ALPHA_KINASE"/>
    <property type="match status" value="1"/>
</dbReference>
<dbReference type="InterPro" id="IPR004166">
    <property type="entry name" value="a-kinase_dom"/>
</dbReference>
<feature type="compositionally biased region" description="Acidic residues" evidence="7">
    <location>
        <begin position="107"/>
        <end position="141"/>
    </location>
</feature>
<evidence type="ECO:0000259" key="9">
    <source>
        <dbReference type="PROSITE" id="PS51158"/>
    </source>
</evidence>
<keyword evidence="5" id="KW-0067">ATP-binding</keyword>
<feature type="compositionally biased region" description="Basic and acidic residues" evidence="7">
    <location>
        <begin position="1149"/>
        <end position="1194"/>
    </location>
</feature>
<evidence type="ECO:0000256" key="1">
    <source>
        <dbReference type="ARBA" id="ARBA00022527"/>
    </source>
</evidence>
<accession>A0ABQ6N610</accession>
<feature type="transmembrane region" description="Helical" evidence="8">
    <location>
        <begin position="1239"/>
        <end position="1261"/>
    </location>
</feature>
<keyword evidence="8" id="KW-0472">Membrane</keyword>
<evidence type="ECO:0000313" key="11">
    <source>
        <dbReference type="Proteomes" id="UP001165060"/>
    </source>
</evidence>
<dbReference type="Gene3D" id="3.20.200.10">
    <property type="entry name" value="MHCK/EF2 kinase"/>
    <property type="match status" value="1"/>
</dbReference>
<feature type="region of interest" description="Disordered" evidence="7">
    <location>
        <begin position="994"/>
        <end position="1018"/>
    </location>
</feature>
<organism evidence="10 11">
    <name type="scientific">Tetraparma gracilis</name>
    <dbReference type="NCBI Taxonomy" id="2962635"/>
    <lineage>
        <taxon>Eukaryota</taxon>
        <taxon>Sar</taxon>
        <taxon>Stramenopiles</taxon>
        <taxon>Ochrophyta</taxon>
        <taxon>Bolidophyceae</taxon>
        <taxon>Parmales</taxon>
        <taxon>Triparmaceae</taxon>
        <taxon>Tetraparma</taxon>
    </lineage>
</organism>
<gene>
    <name evidence="10" type="ORF">TeGR_g10014</name>
</gene>
<evidence type="ECO:0000256" key="8">
    <source>
        <dbReference type="SAM" id="Phobius"/>
    </source>
</evidence>
<feature type="region of interest" description="Disordered" evidence="7">
    <location>
        <begin position="93"/>
        <end position="151"/>
    </location>
</feature>
<reference evidence="10 11" key="1">
    <citation type="journal article" date="2023" name="Commun. Biol.">
        <title>Genome analysis of Parmales, the sister group of diatoms, reveals the evolutionary specialization of diatoms from phago-mixotrophs to photoautotrophs.</title>
        <authorList>
            <person name="Ban H."/>
            <person name="Sato S."/>
            <person name="Yoshikawa S."/>
            <person name="Yamada K."/>
            <person name="Nakamura Y."/>
            <person name="Ichinomiya M."/>
            <person name="Sato N."/>
            <person name="Blanc-Mathieu R."/>
            <person name="Endo H."/>
            <person name="Kuwata A."/>
            <person name="Ogata H."/>
        </authorList>
    </citation>
    <scope>NUCLEOTIDE SEQUENCE [LARGE SCALE GENOMIC DNA]</scope>
</reference>
<feature type="domain" description="Alpha-type protein kinase" evidence="9">
    <location>
        <begin position="1"/>
        <end position="234"/>
    </location>
</feature>
<feature type="coiled-coil region" evidence="6">
    <location>
        <begin position="51"/>
        <end position="81"/>
    </location>
</feature>
<dbReference type="SMART" id="SM00811">
    <property type="entry name" value="Alpha_kinase"/>
    <property type="match status" value="1"/>
</dbReference>
<dbReference type="InterPro" id="IPR011990">
    <property type="entry name" value="TPR-like_helical_dom_sf"/>
</dbReference>
<keyword evidence="11" id="KW-1185">Reference proteome</keyword>
<dbReference type="Proteomes" id="UP001165060">
    <property type="component" value="Unassembled WGS sequence"/>
</dbReference>
<keyword evidence="6" id="KW-0175">Coiled coil</keyword>
<evidence type="ECO:0000256" key="7">
    <source>
        <dbReference type="SAM" id="MobiDB-lite"/>
    </source>
</evidence>
<evidence type="ECO:0000256" key="3">
    <source>
        <dbReference type="ARBA" id="ARBA00022741"/>
    </source>
</evidence>
<keyword evidence="2" id="KW-0808">Transferase</keyword>
<dbReference type="PANTHER" id="PTHR45992:SF11">
    <property type="entry name" value="ALPHA-TYPE PROTEIN KINASE DOMAIN-CONTAINING PROTEIN"/>
    <property type="match status" value="1"/>
</dbReference>
<evidence type="ECO:0000256" key="4">
    <source>
        <dbReference type="ARBA" id="ARBA00022777"/>
    </source>
</evidence>
<keyword evidence="4" id="KW-0418">Kinase</keyword>
<sequence>MTVDGKTVASTWADAALLNERDKSFLVEPLLGVGDGSGEYKKWNDNNGWVKKLKSEELAEEKKEEKKAQQAQKKVETKQSTWDAFFFNKSGGDKKKKEGRTNLEYSIIEEDEEDEEEDDDEEDENENENGANQEEEDEEESSPSAAAGGIHPLHVPQAFSHFSHVFYNQKEMIVDVQGVFKTKENAFLCTDPCIHSTYEDRSTSAVDKVEKGMRAFYKTHRCNELCSLLKLPPSPYQFEGARVIVNVSDRRIEAEILTKLNGGGSKKKKATSNAHLNAVVSVANPFQYKKGARFCILDSTTPSWRSRAGLAKREKEQEDQKQLTLGNPNIALITVDEFLKMCQSFGKTEELITKRDTEKELLALEKTKTFLGRRLEALLPTTKDGRVARKQVIMKLQQAFPALAKKSAKGFNVGRFVGDLSLPSPSSKLPQHKQRQHVILQELRLLYSPEILGVLKPALEVDEEASEKAHKTGMKASGRTSPASATNTSFGDIFISFPSLADSLRRWAESVEINVETEGGLRARLESEYFWIKDSFDPDSAKMKAARTHELANYLARRGAVLLGEIERNDEDDEEKIKLATYMLLCAIRYHATLIPDSEMVSRFAMREALFLPRESEPSKADYPDMLPSELVELLASRGHDTSSWSAQSKKDRELLLRFVEDDDFSTMTVDHGFPKRPKSVDLARRRSMRKLIDCWCDAVLIQEEALNSVGSVIEAELVPACARSALGRLYESVGDSFSPRQPQQAIQAMQYYGAARAASKDSAEDLARICKKRICMFLSAADYAGARAEAEGVKEAPGVAKKLAVDLDAMQEEVARTYFQRASDTLKESVKKGRKGKWELAANLYAAAIDALPDEESLLAAYAHFGRARVLDEKFREEARFGMGSEAEMDQCSSSYKRCTEIEPSFVLGWTRRIEFFDVTQQVDAASAAIEVCNEFLKLVQSDQLVVDGSTAERAKVERARLWVEWKLEKLAEAGGGRKGAFGFLEKLVGGGKDDKKGGKKDKRLGLEEDADEEDAVGAQEGALEEVLALTKKFPAPPEISFKGGSRKNETGYTAKHATAIVENWVEVVAESYFEEREAKDRKEEHRISVAHQKHMLVKDVIMFVEKEIKTTFSAQQEKAANSKKEKEKLVKEIQSIRSVFELVEKKQEERRAAEKKEEEDRRVMREKQAKRDKLREEKEAKGRGGEEEGGRKEKGKGKKGKGGKGAGGAEGAGGTGEEDEAEDKWKARERARKKVPFLVMMVVGMVLLIAVVCLMVGMVSSGFSDVGDGAGGEKGNATTASKMPNLEGGGMDDPELLAKLMEEEEERRRMEEEMEDRDIMELDEEDEL</sequence>
<feature type="compositionally biased region" description="Acidic residues" evidence="7">
    <location>
        <begin position="1314"/>
        <end position="1330"/>
    </location>
</feature>
<dbReference type="EMBL" id="BRYB01002170">
    <property type="protein sequence ID" value="GMI40640.1"/>
    <property type="molecule type" value="Genomic_DNA"/>
</dbReference>
<feature type="compositionally biased region" description="Gly residues" evidence="7">
    <location>
        <begin position="1205"/>
        <end position="1217"/>
    </location>
</feature>
<keyword evidence="8" id="KW-0812">Transmembrane</keyword>
<dbReference type="Gene3D" id="1.25.40.10">
    <property type="entry name" value="Tetratricopeptide repeat domain"/>
    <property type="match status" value="1"/>
</dbReference>
<feature type="compositionally biased region" description="Basic residues" evidence="7">
    <location>
        <begin position="1195"/>
        <end position="1204"/>
    </location>
</feature>
<evidence type="ECO:0000256" key="5">
    <source>
        <dbReference type="ARBA" id="ARBA00022840"/>
    </source>
</evidence>
<keyword evidence="8" id="KW-1133">Transmembrane helix</keyword>
<dbReference type="InterPro" id="IPR011009">
    <property type="entry name" value="Kinase-like_dom_sf"/>
</dbReference>
<dbReference type="SUPFAM" id="SSF56112">
    <property type="entry name" value="Protein kinase-like (PK-like)"/>
    <property type="match status" value="1"/>
</dbReference>
<keyword evidence="1" id="KW-0723">Serine/threonine-protein kinase</keyword>
<dbReference type="Pfam" id="PF02816">
    <property type="entry name" value="Alpha_kinase"/>
    <property type="match status" value="1"/>
</dbReference>
<comment type="caution">
    <text evidence="10">The sequence shown here is derived from an EMBL/GenBank/DDBJ whole genome shotgun (WGS) entry which is preliminary data.</text>
</comment>
<protein>
    <recommendedName>
        <fullName evidence="9">Alpha-type protein kinase domain-containing protein</fullName>
    </recommendedName>
</protein>
<dbReference type="PANTHER" id="PTHR45992">
    <property type="entry name" value="EUKARYOTIC ELONGATION FACTOR 2 KINASE-RELATED"/>
    <property type="match status" value="1"/>
</dbReference>
<name>A0ABQ6N610_9STRA</name>
<dbReference type="InterPro" id="IPR051852">
    <property type="entry name" value="Alpha-type_PK"/>
</dbReference>
<evidence type="ECO:0000313" key="10">
    <source>
        <dbReference type="EMBL" id="GMI40640.1"/>
    </source>
</evidence>
<feature type="region of interest" description="Disordered" evidence="7">
    <location>
        <begin position="1273"/>
        <end position="1330"/>
    </location>
</feature>